<evidence type="ECO:0000256" key="1">
    <source>
        <dbReference type="ARBA" id="ARBA00004323"/>
    </source>
</evidence>
<dbReference type="PANTHER" id="PTHR13572:SF4">
    <property type="entry name" value="RE57134P"/>
    <property type="match status" value="1"/>
</dbReference>
<proteinExistence type="predicted"/>
<dbReference type="Gene3D" id="3.20.20.80">
    <property type="entry name" value="Glycosidases"/>
    <property type="match status" value="1"/>
</dbReference>
<keyword evidence="4" id="KW-0735">Signal-anchor</keyword>
<feature type="signal peptide" evidence="8">
    <location>
        <begin position="1"/>
        <end position="23"/>
    </location>
</feature>
<reference evidence="9 10" key="1">
    <citation type="submission" date="2018-08" db="EMBL/GenBank/DDBJ databases">
        <title>A genome reference for cultivated species of the human gut microbiota.</title>
        <authorList>
            <person name="Zou Y."/>
            <person name="Xue W."/>
            <person name="Luo G."/>
        </authorList>
    </citation>
    <scope>NUCLEOTIDE SEQUENCE [LARGE SCALE GENOMIC DNA]</scope>
    <source>
        <strain evidence="9 10">OM03-4</strain>
    </source>
</reference>
<dbReference type="EMBL" id="QSVA01000005">
    <property type="protein sequence ID" value="RGN94912.1"/>
    <property type="molecule type" value="Genomic_DNA"/>
</dbReference>
<dbReference type="AlphaFoldDB" id="A0A3E5F1C7"/>
<organism evidence="9 10">
    <name type="scientific">Bacteroides uniformis</name>
    <dbReference type="NCBI Taxonomy" id="820"/>
    <lineage>
        <taxon>Bacteria</taxon>
        <taxon>Pseudomonadati</taxon>
        <taxon>Bacteroidota</taxon>
        <taxon>Bacteroidia</taxon>
        <taxon>Bacteroidales</taxon>
        <taxon>Bacteroidaceae</taxon>
        <taxon>Bacteroides</taxon>
    </lineage>
</organism>
<dbReference type="Proteomes" id="UP000260759">
    <property type="component" value="Unassembled WGS sequence"/>
</dbReference>
<keyword evidence="8" id="KW-0732">Signal</keyword>
<gene>
    <name evidence="9" type="ORF">DXB37_06975</name>
</gene>
<dbReference type="PANTHER" id="PTHR13572">
    <property type="entry name" value="ENDO-ALPHA-1,2-MANNOSIDASE"/>
    <property type="match status" value="1"/>
</dbReference>
<protein>
    <submittedName>
        <fullName evidence="9">Alpha-mannosidase</fullName>
    </submittedName>
</protein>
<dbReference type="Pfam" id="PF16317">
    <property type="entry name" value="Glyco_hydro_99"/>
    <property type="match status" value="1"/>
</dbReference>
<dbReference type="CDD" id="cd11574">
    <property type="entry name" value="GH99"/>
    <property type="match status" value="1"/>
</dbReference>
<name>A0A3E5F1C7_BACUN</name>
<evidence type="ECO:0000256" key="2">
    <source>
        <dbReference type="ARBA" id="ARBA00022692"/>
    </source>
</evidence>
<comment type="subcellular location">
    <subcellularLocation>
        <location evidence="1">Golgi apparatus membrane</location>
        <topology evidence="1">Single-pass type II membrane protein</topology>
    </subcellularLocation>
</comment>
<evidence type="ECO:0000256" key="7">
    <source>
        <dbReference type="ARBA" id="ARBA00023136"/>
    </source>
</evidence>
<sequence length="365" mass="41380">MNKFFSKALSFALCMLTMGQLSGCGAAKNAEPEKCIFTFYYNWYGNTEHNGKEVHWEHGVIKNADYKGNADDIKGQDNLATNFYPELKNYSSTDPVTVVRHVEMMAKAKIDVIVVTWWGANDFGSPALPTLFDEAAKHNIKVCFHIEPYSGRGAESLRANIIDLTKQFGSHPAFYRMEGNPCFFIYDSYLTPASEWARVCTPQGDLTIRGTEWDSKIIGLWVKDKEEDYFLESGFDGFYTYFAATGFTYGSTPANWKGLQEWAVQNNKVFIPCVGPGYVDTRVRPWNTATTRDRENGKYYTDMFQAATESGALNIGITSFNEWHEGTQIEPAIPFDSDVFEYIDYSPLAPDYYLTRTAELVSAWK</sequence>
<evidence type="ECO:0000256" key="5">
    <source>
        <dbReference type="ARBA" id="ARBA00022989"/>
    </source>
</evidence>
<keyword evidence="2" id="KW-0812">Transmembrane</keyword>
<evidence type="ECO:0000256" key="3">
    <source>
        <dbReference type="ARBA" id="ARBA00022801"/>
    </source>
</evidence>
<dbReference type="RefSeq" id="WP_117600103.1">
    <property type="nucleotide sequence ID" value="NZ_QSVA01000005.1"/>
</dbReference>
<keyword evidence="7" id="KW-0472">Membrane</keyword>
<evidence type="ECO:0000313" key="10">
    <source>
        <dbReference type="Proteomes" id="UP000260759"/>
    </source>
</evidence>
<evidence type="ECO:0000256" key="6">
    <source>
        <dbReference type="ARBA" id="ARBA00023034"/>
    </source>
</evidence>
<evidence type="ECO:0000313" key="9">
    <source>
        <dbReference type="EMBL" id="RGN94912.1"/>
    </source>
</evidence>
<keyword evidence="3" id="KW-0378">Hydrolase</keyword>
<dbReference type="GO" id="GO:0004559">
    <property type="term" value="F:alpha-mannosidase activity"/>
    <property type="evidence" value="ECO:0007669"/>
    <property type="project" value="TreeGrafter"/>
</dbReference>
<evidence type="ECO:0000256" key="8">
    <source>
        <dbReference type="SAM" id="SignalP"/>
    </source>
</evidence>
<dbReference type="InterPro" id="IPR026071">
    <property type="entry name" value="Glyco_Hydrolase_99"/>
</dbReference>
<keyword evidence="6" id="KW-0333">Golgi apparatus</keyword>
<accession>A0A3E5F1C7</accession>
<keyword evidence="5" id="KW-1133">Transmembrane helix</keyword>
<feature type="chain" id="PRO_5017537317" evidence="8">
    <location>
        <begin position="24"/>
        <end position="365"/>
    </location>
</feature>
<comment type="caution">
    <text evidence="9">The sequence shown here is derived from an EMBL/GenBank/DDBJ whole genome shotgun (WGS) entry which is preliminary data.</text>
</comment>
<evidence type="ECO:0000256" key="4">
    <source>
        <dbReference type="ARBA" id="ARBA00022968"/>
    </source>
</evidence>